<dbReference type="PANTHER" id="PTHR21666:SF270">
    <property type="entry name" value="MUREIN HYDROLASE ACTIVATOR ENVC"/>
    <property type="match status" value="1"/>
</dbReference>
<dbReference type="SUPFAM" id="SSF51261">
    <property type="entry name" value="Duplicated hybrid motif"/>
    <property type="match status" value="1"/>
</dbReference>
<feature type="domain" description="DUF5930" evidence="3">
    <location>
        <begin position="1"/>
        <end position="319"/>
    </location>
</feature>
<dbReference type="EMBL" id="APKE01000001">
    <property type="protein sequence ID" value="KAF0677627.1"/>
    <property type="molecule type" value="Genomic_DNA"/>
</dbReference>
<dbReference type="InterPro" id="IPR016047">
    <property type="entry name" value="M23ase_b-sheet_dom"/>
</dbReference>
<proteinExistence type="predicted"/>
<evidence type="ECO:0000313" key="5">
    <source>
        <dbReference type="Proteomes" id="UP000698242"/>
    </source>
</evidence>
<keyword evidence="5" id="KW-1185">Reference proteome</keyword>
<gene>
    <name evidence="4" type="primary">nlpD</name>
    <name evidence="4" type="ORF">PMES_00134</name>
</gene>
<dbReference type="PANTHER" id="PTHR21666">
    <property type="entry name" value="PEPTIDASE-RELATED"/>
    <property type="match status" value="1"/>
</dbReference>
<keyword evidence="4" id="KW-0449">Lipoprotein</keyword>
<name>A0A921NTE1_9RHOB</name>
<dbReference type="AlphaFoldDB" id="A0A921NTE1"/>
<feature type="domain" description="M23ase beta-sheet core" evidence="2">
    <location>
        <begin position="330"/>
        <end position="425"/>
    </location>
</feature>
<comment type="caution">
    <text evidence="4">The sequence shown here is derived from an EMBL/GenBank/DDBJ whole genome shotgun (WGS) entry which is preliminary data.</text>
</comment>
<dbReference type="InterPro" id="IPR011055">
    <property type="entry name" value="Dup_hybrid_motif"/>
</dbReference>
<organism evidence="4 5">
    <name type="scientific">Profundibacterium mesophilum KAUST100406-0324</name>
    <dbReference type="NCBI Taxonomy" id="1037889"/>
    <lineage>
        <taxon>Bacteria</taxon>
        <taxon>Pseudomonadati</taxon>
        <taxon>Pseudomonadota</taxon>
        <taxon>Alphaproteobacteria</taxon>
        <taxon>Rhodobacterales</taxon>
        <taxon>Roseobacteraceae</taxon>
        <taxon>Profundibacterium</taxon>
    </lineage>
</organism>
<reference evidence="4" key="1">
    <citation type="submission" date="2013-03" db="EMBL/GenBank/DDBJ databases">
        <title>Genome Sequence of the Profundibacterium mesophilum strain KAUST100406-0324T from Red Sea, a novel genus in the family Rhodobacteraceae.</title>
        <authorList>
            <person name="Essack M."/>
            <person name="Alam I."/>
            <person name="Lafi F."/>
            <person name="Alawi W."/>
            <person name="Kamanu F."/>
            <person name="Al-Suwailem A."/>
            <person name="Lee O.O."/>
            <person name="Xu Y."/>
            <person name="Bajic V."/>
            <person name="Qian P.-Y."/>
            <person name="Archer J."/>
        </authorList>
    </citation>
    <scope>NUCLEOTIDE SEQUENCE</scope>
    <source>
        <strain evidence="4">KAUST100406-0324</strain>
    </source>
</reference>
<feature type="transmembrane region" description="Helical" evidence="1">
    <location>
        <begin position="41"/>
        <end position="63"/>
    </location>
</feature>
<keyword evidence="1" id="KW-0472">Membrane</keyword>
<dbReference type="RefSeq" id="WP_201288933.1">
    <property type="nucleotide sequence ID" value="NZ_APKE01000001.1"/>
</dbReference>
<evidence type="ECO:0000259" key="2">
    <source>
        <dbReference type="Pfam" id="PF01551"/>
    </source>
</evidence>
<evidence type="ECO:0000259" key="3">
    <source>
        <dbReference type="Pfam" id="PF19353"/>
    </source>
</evidence>
<dbReference type="GO" id="GO:0004222">
    <property type="term" value="F:metalloendopeptidase activity"/>
    <property type="evidence" value="ECO:0007669"/>
    <property type="project" value="TreeGrafter"/>
</dbReference>
<evidence type="ECO:0000256" key="1">
    <source>
        <dbReference type="SAM" id="Phobius"/>
    </source>
</evidence>
<dbReference type="Gene3D" id="2.70.70.10">
    <property type="entry name" value="Glucose Permease (Domain IIA)"/>
    <property type="match status" value="1"/>
</dbReference>
<protein>
    <submittedName>
        <fullName evidence="4">Lipoprotein NlpD</fullName>
    </submittedName>
</protein>
<dbReference type="InterPro" id="IPR050570">
    <property type="entry name" value="Cell_wall_metabolism_enzyme"/>
</dbReference>
<accession>A0A921NTE1</accession>
<dbReference type="Pfam" id="PF19353">
    <property type="entry name" value="DUF5930"/>
    <property type="match status" value="1"/>
</dbReference>
<dbReference type="Pfam" id="PF01551">
    <property type="entry name" value="Peptidase_M23"/>
    <property type="match status" value="1"/>
</dbReference>
<dbReference type="FunFam" id="2.70.70.10:FF:000006">
    <property type="entry name" value="M23 family peptidase"/>
    <property type="match status" value="1"/>
</dbReference>
<evidence type="ECO:0000313" key="4">
    <source>
        <dbReference type="EMBL" id="KAF0677627.1"/>
    </source>
</evidence>
<dbReference type="Proteomes" id="UP000698242">
    <property type="component" value="Unassembled WGS sequence"/>
</dbReference>
<keyword evidence="1" id="KW-1133">Transmembrane helix</keyword>
<dbReference type="CDD" id="cd12797">
    <property type="entry name" value="M23_peptidase"/>
    <property type="match status" value="1"/>
</dbReference>
<dbReference type="InterPro" id="IPR045974">
    <property type="entry name" value="DUF5930"/>
</dbReference>
<sequence length="436" mass="47995">MTQKRFAFIDTALARAFPEQRLFLRSDRETRFIRLSPATQLVALSGSALVVGWSIVASAILLMDTIGAGSVREQTQREQILYEDRLNVLSQERENALHQAGDAHERFNAALSQVSDMQAALLDSELRRHELERGIEVTQDTLRRTLKERDMARAAQAELAGQDGAAADAAAGAEDLASTLDMLSAALDATSGQRDAMAHEAAEAERFVEEMMHKARLAEQRNDEIFTKLEDALSVSVEPLDKMFRKAGLDSESLLATVRRGYSGLGGPLTPMSFSTKGQAPDANSMRTNSILEKLDKMNLYRIAAQKSPFAVPIKDSFRFTSGFGPRWGRMHNGTDFAASLGTPIYSTADGVVIHSGWSSGFGKLVKIQHEFGIQTYYAHQSKLRVKKGQRVSRGERIGDMGSTGRSTGVHLHYEVRVDGKPVNPMTYIKAAKDVF</sequence>
<keyword evidence="1" id="KW-0812">Transmembrane</keyword>